<evidence type="ECO:0000313" key="3">
    <source>
        <dbReference type="Proteomes" id="UP000005408"/>
    </source>
</evidence>
<dbReference type="Proteomes" id="UP000005408">
    <property type="component" value="Unassembled WGS sequence"/>
</dbReference>
<dbReference type="AlphaFoldDB" id="A0A8W8MC20"/>
<keyword evidence="3" id="KW-1185">Reference proteome</keyword>
<accession>A0A8W8MC20</accession>
<dbReference type="EnsemblMetazoa" id="G32817.1">
    <property type="protein sequence ID" value="G32817.1:cds"/>
    <property type="gene ID" value="G32817"/>
</dbReference>
<evidence type="ECO:0000256" key="1">
    <source>
        <dbReference type="SAM" id="MobiDB-lite"/>
    </source>
</evidence>
<reference evidence="2" key="1">
    <citation type="submission" date="2022-08" db="UniProtKB">
        <authorList>
            <consortium name="EnsemblMetazoa"/>
        </authorList>
    </citation>
    <scope>IDENTIFICATION</scope>
    <source>
        <strain evidence="2">05x7-T-G4-1.051#20</strain>
    </source>
</reference>
<feature type="region of interest" description="Disordered" evidence="1">
    <location>
        <begin position="206"/>
        <end position="228"/>
    </location>
</feature>
<name>A0A8W8MC20_MAGGI</name>
<organism evidence="2 3">
    <name type="scientific">Magallana gigas</name>
    <name type="common">Pacific oyster</name>
    <name type="synonym">Crassostrea gigas</name>
    <dbReference type="NCBI Taxonomy" id="29159"/>
    <lineage>
        <taxon>Eukaryota</taxon>
        <taxon>Metazoa</taxon>
        <taxon>Spiralia</taxon>
        <taxon>Lophotrochozoa</taxon>
        <taxon>Mollusca</taxon>
        <taxon>Bivalvia</taxon>
        <taxon>Autobranchia</taxon>
        <taxon>Pteriomorphia</taxon>
        <taxon>Ostreida</taxon>
        <taxon>Ostreoidea</taxon>
        <taxon>Ostreidae</taxon>
        <taxon>Magallana</taxon>
    </lineage>
</organism>
<evidence type="ECO:0000313" key="2">
    <source>
        <dbReference type="EnsemblMetazoa" id="G32817.1:cds"/>
    </source>
</evidence>
<protein>
    <submittedName>
        <fullName evidence="2">Uncharacterized protein</fullName>
    </submittedName>
</protein>
<sequence>MHQLPEVKFHNSRYKTLLALDHNKLDVKHVLEKIEQNKQIFTSLADPILTGNLALPDDWSSPYYDFCYDHCMSFVIDLYVLWLFCKADQKIEDVPAEEETFQGNIESVSFESNLIEVNGKILNVSYSQLKDIFPTNTLKDVKLEGKRKQQCFRSDVFPLVTLKGCPLNWTKAVWTRVQQFGLVTTCRQREGVHSLIRQLDREKVSTASSDRLHKKPVDLESSFTHQPP</sequence>
<proteinExistence type="predicted"/>